<dbReference type="AlphaFoldDB" id="A0A6J7DIL6"/>
<evidence type="ECO:0000259" key="1">
    <source>
        <dbReference type="SMART" id="SM01235"/>
    </source>
</evidence>
<sequence length="165" mass="18169">MKDSIRRRLTRRNVSFAVLGLVGLFALIQAVPYGHAHANPPVTKALVMDAPTKKIFASSCGDCHSNLTRWPWYTNVAPSSWLVQNDVAGGRSNFNVSEWDKPQPDIGEIVDVISRGAMPPLKYKIMPNHADARLSDAEKRQLIDGLRRAYAAQPPVAIRPRGEGG</sequence>
<proteinExistence type="predicted"/>
<gene>
    <name evidence="2" type="ORF">UFOPK3423_00538</name>
</gene>
<dbReference type="Pfam" id="PF14376">
    <property type="entry name" value="Haem_bd"/>
    <property type="match status" value="1"/>
</dbReference>
<reference evidence="2" key="1">
    <citation type="submission" date="2020-05" db="EMBL/GenBank/DDBJ databases">
        <authorList>
            <person name="Chiriac C."/>
            <person name="Salcher M."/>
            <person name="Ghai R."/>
            <person name="Kavagutti S V."/>
        </authorList>
    </citation>
    <scope>NUCLEOTIDE SEQUENCE</scope>
</reference>
<accession>A0A6J7DIL6</accession>
<name>A0A6J7DIL6_9ZZZZ</name>
<dbReference type="EMBL" id="CAFBLQ010000042">
    <property type="protein sequence ID" value="CAB4867073.1"/>
    <property type="molecule type" value="Genomic_DNA"/>
</dbReference>
<dbReference type="GO" id="GO:0020037">
    <property type="term" value="F:heme binding"/>
    <property type="evidence" value="ECO:0007669"/>
    <property type="project" value="InterPro"/>
</dbReference>
<dbReference type="InterPro" id="IPR036909">
    <property type="entry name" value="Cyt_c-like_dom_sf"/>
</dbReference>
<dbReference type="InterPro" id="IPR025992">
    <property type="entry name" value="Haem-bd"/>
</dbReference>
<feature type="domain" description="Haem-binding" evidence="1">
    <location>
        <begin position="22"/>
        <end position="150"/>
    </location>
</feature>
<dbReference type="SMART" id="SM01235">
    <property type="entry name" value="Haem_bd"/>
    <property type="match status" value="1"/>
</dbReference>
<protein>
    <submittedName>
        <fullName evidence="2">Unannotated protein</fullName>
    </submittedName>
</protein>
<evidence type="ECO:0000313" key="2">
    <source>
        <dbReference type="EMBL" id="CAB4867073.1"/>
    </source>
</evidence>
<dbReference type="GO" id="GO:0009055">
    <property type="term" value="F:electron transfer activity"/>
    <property type="evidence" value="ECO:0007669"/>
    <property type="project" value="InterPro"/>
</dbReference>
<dbReference type="SUPFAM" id="SSF46626">
    <property type="entry name" value="Cytochrome c"/>
    <property type="match status" value="1"/>
</dbReference>
<organism evidence="2">
    <name type="scientific">freshwater metagenome</name>
    <dbReference type="NCBI Taxonomy" id="449393"/>
    <lineage>
        <taxon>unclassified sequences</taxon>
        <taxon>metagenomes</taxon>
        <taxon>ecological metagenomes</taxon>
    </lineage>
</organism>